<evidence type="ECO:0000313" key="1">
    <source>
        <dbReference type="EMBL" id="KDQ31485.1"/>
    </source>
</evidence>
<dbReference type="OrthoDB" id="2901750at2759"/>
<name>A0A067NWW4_PLEO1</name>
<protein>
    <submittedName>
        <fullName evidence="1">Uncharacterized protein</fullName>
    </submittedName>
</protein>
<dbReference type="Proteomes" id="UP000027073">
    <property type="component" value="Unassembled WGS sequence"/>
</dbReference>
<gene>
    <name evidence="1" type="ORF">PLEOSDRAFT_173247</name>
</gene>
<sequence length="93" mass="9964">MVWIGNEAGETISVSITSIHTPGGATGFFPVEPGYASYSTSHWQRNATGAETAVIRLGQKIVTVPDVLGNDFLLIFSDTYLKIPTEVQAFFGA</sequence>
<dbReference type="InParanoid" id="A0A067NWW4"/>
<organism evidence="1 2">
    <name type="scientific">Pleurotus ostreatus (strain PC15)</name>
    <name type="common">Oyster mushroom</name>
    <dbReference type="NCBI Taxonomy" id="1137138"/>
    <lineage>
        <taxon>Eukaryota</taxon>
        <taxon>Fungi</taxon>
        <taxon>Dikarya</taxon>
        <taxon>Basidiomycota</taxon>
        <taxon>Agaricomycotina</taxon>
        <taxon>Agaricomycetes</taxon>
        <taxon>Agaricomycetidae</taxon>
        <taxon>Agaricales</taxon>
        <taxon>Pleurotineae</taxon>
        <taxon>Pleurotaceae</taxon>
        <taxon>Pleurotus</taxon>
    </lineage>
</organism>
<proteinExistence type="predicted"/>
<dbReference type="VEuPathDB" id="FungiDB:PLEOSDRAFT_173247"/>
<reference evidence="2" key="1">
    <citation type="journal article" date="2014" name="Proc. Natl. Acad. Sci. U.S.A.">
        <title>Extensive sampling of basidiomycete genomes demonstrates inadequacy of the white-rot/brown-rot paradigm for wood decay fungi.</title>
        <authorList>
            <person name="Riley R."/>
            <person name="Salamov A.A."/>
            <person name="Brown D.W."/>
            <person name="Nagy L.G."/>
            <person name="Floudas D."/>
            <person name="Held B.W."/>
            <person name="Levasseur A."/>
            <person name="Lombard V."/>
            <person name="Morin E."/>
            <person name="Otillar R."/>
            <person name="Lindquist E.A."/>
            <person name="Sun H."/>
            <person name="LaButti K.M."/>
            <person name="Schmutz J."/>
            <person name="Jabbour D."/>
            <person name="Luo H."/>
            <person name="Baker S.E."/>
            <person name="Pisabarro A.G."/>
            <person name="Walton J.D."/>
            <person name="Blanchette R.A."/>
            <person name="Henrissat B."/>
            <person name="Martin F."/>
            <person name="Cullen D."/>
            <person name="Hibbett D.S."/>
            <person name="Grigoriev I.V."/>
        </authorList>
    </citation>
    <scope>NUCLEOTIDE SEQUENCE [LARGE SCALE GENOMIC DNA]</scope>
    <source>
        <strain evidence="2">PC15</strain>
    </source>
</reference>
<dbReference type="HOGENOM" id="CLU_2414209_0_0_1"/>
<dbReference type="AlphaFoldDB" id="A0A067NWW4"/>
<accession>A0A067NWW4</accession>
<evidence type="ECO:0000313" key="2">
    <source>
        <dbReference type="Proteomes" id="UP000027073"/>
    </source>
</evidence>
<dbReference type="EMBL" id="KL198006">
    <property type="protein sequence ID" value="KDQ31485.1"/>
    <property type="molecule type" value="Genomic_DNA"/>
</dbReference>